<evidence type="ECO:0000256" key="1">
    <source>
        <dbReference type="ARBA" id="ARBA00018672"/>
    </source>
</evidence>
<keyword evidence="5 9" id="KW-0238">DNA-binding</keyword>
<keyword evidence="13" id="KW-1185">Reference proteome</keyword>
<keyword evidence="6" id="KW-0804">Transcription</keyword>
<proteinExistence type="predicted"/>
<sequence length="262" mass="29085">MTKEKILIADDEVELAELVKDFLSDEQYEALVARDGHEALELFRMNQPQLVILDIMMPGLDGMEVCRRIRAESNVPIIMLSAKKAEVDKILGLGLGADDYIVKPFSPGEVVARVKAQLRRFKMSAVPEPKTRLLSYSGLEIDVQGYEAVLAGRPLELTTKEFELLRFLALHPNQVLTREQIFANVWGFNESGDLNTVTVHIKKLREKIEADPANPTLSKPFGAWATSSAEGQNEAGYSGKIHPVLFCYPLDSGVNDSGGSWQ</sequence>
<evidence type="ECO:0000256" key="7">
    <source>
        <dbReference type="ARBA" id="ARBA00024867"/>
    </source>
</evidence>
<dbReference type="PANTHER" id="PTHR48111">
    <property type="entry name" value="REGULATOR OF RPOS"/>
    <property type="match status" value="1"/>
</dbReference>
<dbReference type="PANTHER" id="PTHR48111:SF40">
    <property type="entry name" value="PHOSPHATE REGULON TRANSCRIPTIONAL REGULATORY PROTEIN PHOB"/>
    <property type="match status" value="1"/>
</dbReference>
<dbReference type="Gene3D" id="3.40.50.2300">
    <property type="match status" value="1"/>
</dbReference>
<dbReference type="CDD" id="cd00383">
    <property type="entry name" value="trans_reg_C"/>
    <property type="match status" value="1"/>
</dbReference>
<evidence type="ECO:0000256" key="8">
    <source>
        <dbReference type="PROSITE-ProRule" id="PRU00169"/>
    </source>
</evidence>
<evidence type="ECO:0000256" key="2">
    <source>
        <dbReference type="ARBA" id="ARBA00022553"/>
    </source>
</evidence>
<dbReference type="Proteomes" id="UP000184010">
    <property type="component" value="Unassembled WGS sequence"/>
</dbReference>
<dbReference type="InterPro" id="IPR001789">
    <property type="entry name" value="Sig_transdc_resp-reg_receiver"/>
</dbReference>
<organism evidence="12 13">
    <name type="scientific">Desulfitobacterium chlororespirans DSM 11544</name>
    <dbReference type="NCBI Taxonomy" id="1121395"/>
    <lineage>
        <taxon>Bacteria</taxon>
        <taxon>Bacillati</taxon>
        <taxon>Bacillota</taxon>
        <taxon>Clostridia</taxon>
        <taxon>Eubacteriales</taxon>
        <taxon>Desulfitobacteriaceae</taxon>
        <taxon>Desulfitobacterium</taxon>
    </lineage>
</organism>
<dbReference type="InterPro" id="IPR039420">
    <property type="entry name" value="WalR-like"/>
</dbReference>
<keyword evidence="4" id="KW-0805">Transcription regulation</keyword>
<evidence type="ECO:0000256" key="4">
    <source>
        <dbReference type="ARBA" id="ARBA00023015"/>
    </source>
</evidence>
<keyword evidence="2 8" id="KW-0597">Phosphoprotein</keyword>
<evidence type="ECO:0000256" key="3">
    <source>
        <dbReference type="ARBA" id="ARBA00023012"/>
    </source>
</evidence>
<accession>A0A1M7SMV2</accession>
<dbReference type="GO" id="GO:0000156">
    <property type="term" value="F:phosphorelay response regulator activity"/>
    <property type="evidence" value="ECO:0007669"/>
    <property type="project" value="TreeGrafter"/>
</dbReference>
<evidence type="ECO:0000256" key="9">
    <source>
        <dbReference type="PROSITE-ProRule" id="PRU01091"/>
    </source>
</evidence>
<feature type="modified residue" description="4-aspartylphosphate" evidence="8">
    <location>
        <position position="54"/>
    </location>
</feature>
<dbReference type="GO" id="GO:0000976">
    <property type="term" value="F:transcription cis-regulatory region binding"/>
    <property type="evidence" value="ECO:0007669"/>
    <property type="project" value="TreeGrafter"/>
</dbReference>
<dbReference type="InterPro" id="IPR016032">
    <property type="entry name" value="Sig_transdc_resp-reg_C-effctor"/>
</dbReference>
<evidence type="ECO:0000313" key="13">
    <source>
        <dbReference type="Proteomes" id="UP000184010"/>
    </source>
</evidence>
<dbReference type="Pfam" id="PF00486">
    <property type="entry name" value="Trans_reg_C"/>
    <property type="match status" value="1"/>
</dbReference>
<evidence type="ECO:0000259" key="11">
    <source>
        <dbReference type="PROSITE" id="PS51755"/>
    </source>
</evidence>
<dbReference type="CDD" id="cd17574">
    <property type="entry name" value="REC_OmpR"/>
    <property type="match status" value="1"/>
</dbReference>
<dbReference type="SMART" id="SM00862">
    <property type="entry name" value="Trans_reg_C"/>
    <property type="match status" value="1"/>
</dbReference>
<evidence type="ECO:0000256" key="6">
    <source>
        <dbReference type="ARBA" id="ARBA00023163"/>
    </source>
</evidence>
<dbReference type="SUPFAM" id="SSF46894">
    <property type="entry name" value="C-terminal effector domain of the bipartite response regulators"/>
    <property type="match status" value="1"/>
</dbReference>
<dbReference type="SMART" id="SM00448">
    <property type="entry name" value="REC"/>
    <property type="match status" value="1"/>
</dbReference>
<evidence type="ECO:0000313" key="12">
    <source>
        <dbReference type="EMBL" id="SHN59761.1"/>
    </source>
</evidence>
<evidence type="ECO:0000256" key="5">
    <source>
        <dbReference type="ARBA" id="ARBA00023125"/>
    </source>
</evidence>
<dbReference type="AlphaFoldDB" id="A0A1M7SMV2"/>
<dbReference type="Gene3D" id="1.10.10.10">
    <property type="entry name" value="Winged helix-like DNA-binding domain superfamily/Winged helix DNA-binding domain"/>
    <property type="match status" value="1"/>
</dbReference>
<evidence type="ECO:0000259" key="10">
    <source>
        <dbReference type="PROSITE" id="PS50110"/>
    </source>
</evidence>
<dbReference type="Pfam" id="PF00072">
    <property type="entry name" value="Response_reg"/>
    <property type="match status" value="1"/>
</dbReference>
<dbReference type="GO" id="GO:0032993">
    <property type="term" value="C:protein-DNA complex"/>
    <property type="evidence" value="ECO:0007669"/>
    <property type="project" value="TreeGrafter"/>
</dbReference>
<dbReference type="PROSITE" id="PS51755">
    <property type="entry name" value="OMPR_PHOB"/>
    <property type="match status" value="1"/>
</dbReference>
<dbReference type="FunFam" id="3.40.50.2300:FF:000001">
    <property type="entry name" value="DNA-binding response regulator PhoB"/>
    <property type="match status" value="1"/>
</dbReference>
<dbReference type="PROSITE" id="PS50110">
    <property type="entry name" value="RESPONSE_REGULATORY"/>
    <property type="match status" value="1"/>
</dbReference>
<dbReference type="InterPro" id="IPR001867">
    <property type="entry name" value="OmpR/PhoB-type_DNA-bd"/>
</dbReference>
<comment type="function">
    <text evidence="7">May play the central regulatory role in sporulation. It may be an element of the effector pathway responsible for the activation of sporulation genes in response to nutritional stress. Spo0A may act in concert with spo0H (a sigma factor) to control the expression of some genes that are critical to the sporulation process.</text>
</comment>
<keyword evidence="3" id="KW-0902">Two-component regulatory system</keyword>
<protein>
    <recommendedName>
        <fullName evidence="1">Stage 0 sporulation protein A homolog</fullName>
    </recommendedName>
</protein>
<gene>
    <name evidence="12" type="ORF">SAMN02745215_01094</name>
</gene>
<dbReference type="STRING" id="1121395.SAMN02745215_01094"/>
<name>A0A1M7SMV2_9FIRM</name>
<dbReference type="InterPro" id="IPR036388">
    <property type="entry name" value="WH-like_DNA-bd_sf"/>
</dbReference>
<dbReference type="SUPFAM" id="SSF52172">
    <property type="entry name" value="CheY-like"/>
    <property type="match status" value="1"/>
</dbReference>
<dbReference type="InterPro" id="IPR011006">
    <property type="entry name" value="CheY-like_superfamily"/>
</dbReference>
<feature type="domain" description="Response regulatory" evidence="10">
    <location>
        <begin position="5"/>
        <end position="118"/>
    </location>
</feature>
<dbReference type="GO" id="GO:0005829">
    <property type="term" value="C:cytosol"/>
    <property type="evidence" value="ECO:0007669"/>
    <property type="project" value="TreeGrafter"/>
</dbReference>
<feature type="domain" description="OmpR/PhoB-type" evidence="11">
    <location>
        <begin position="131"/>
        <end position="236"/>
    </location>
</feature>
<dbReference type="GO" id="GO:0006355">
    <property type="term" value="P:regulation of DNA-templated transcription"/>
    <property type="evidence" value="ECO:0007669"/>
    <property type="project" value="InterPro"/>
</dbReference>
<reference evidence="13" key="1">
    <citation type="submission" date="2016-12" db="EMBL/GenBank/DDBJ databases">
        <authorList>
            <person name="Varghese N."/>
            <person name="Submissions S."/>
        </authorList>
    </citation>
    <scope>NUCLEOTIDE SEQUENCE [LARGE SCALE GENOMIC DNA]</scope>
    <source>
        <strain evidence="13">DSM 11544</strain>
    </source>
</reference>
<dbReference type="EMBL" id="FRDN01000004">
    <property type="protein sequence ID" value="SHN59761.1"/>
    <property type="molecule type" value="Genomic_DNA"/>
</dbReference>
<feature type="DNA-binding region" description="OmpR/PhoB-type" evidence="9">
    <location>
        <begin position="131"/>
        <end position="236"/>
    </location>
</feature>
<dbReference type="Gene3D" id="6.10.250.690">
    <property type="match status" value="1"/>
</dbReference>